<dbReference type="EMBL" id="QRDW01000001">
    <property type="protein sequence ID" value="RED53824.1"/>
    <property type="molecule type" value="Genomic_DNA"/>
</dbReference>
<gene>
    <name evidence="2" type="ORF">DFP90_101623</name>
</gene>
<evidence type="ECO:0000313" key="2">
    <source>
        <dbReference type="EMBL" id="RED53824.1"/>
    </source>
</evidence>
<reference evidence="2 3" key="1">
    <citation type="submission" date="2018-07" db="EMBL/GenBank/DDBJ databases">
        <title>Genomic Encyclopedia of Type Strains, Phase III (KMG-III): the genomes of soil and plant-associated and newly described type strains.</title>
        <authorList>
            <person name="Whitman W."/>
        </authorList>
    </citation>
    <scope>NUCLEOTIDE SEQUENCE [LARGE SCALE GENOMIC DNA]</scope>
    <source>
        <strain evidence="2 3">CECT 8488</strain>
    </source>
</reference>
<comment type="caution">
    <text evidence="2">The sequence shown here is derived from an EMBL/GenBank/DDBJ whole genome shotgun (WGS) entry which is preliminary data.</text>
</comment>
<evidence type="ECO:0000313" key="3">
    <source>
        <dbReference type="Proteomes" id="UP000256845"/>
    </source>
</evidence>
<name>A0A3D9HWD3_9PROT</name>
<keyword evidence="3" id="KW-1185">Reference proteome</keyword>
<dbReference type="Proteomes" id="UP000256845">
    <property type="component" value="Unassembled WGS sequence"/>
</dbReference>
<protein>
    <submittedName>
        <fullName evidence="2">Uncharacterized protein</fullName>
    </submittedName>
</protein>
<accession>A0A3D9HWD3</accession>
<organism evidence="2 3">
    <name type="scientific">Aestuariispira insulae</name>
    <dbReference type="NCBI Taxonomy" id="1461337"/>
    <lineage>
        <taxon>Bacteria</taxon>
        <taxon>Pseudomonadati</taxon>
        <taxon>Pseudomonadota</taxon>
        <taxon>Alphaproteobacteria</taxon>
        <taxon>Rhodospirillales</taxon>
        <taxon>Kiloniellaceae</taxon>
        <taxon>Aestuariispira</taxon>
    </lineage>
</organism>
<dbReference type="AlphaFoldDB" id="A0A3D9HWD3"/>
<evidence type="ECO:0000256" key="1">
    <source>
        <dbReference type="SAM" id="MobiDB-lite"/>
    </source>
</evidence>
<dbReference type="RefSeq" id="WP_115934929.1">
    <property type="nucleotide sequence ID" value="NZ_QRDW01000001.1"/>
</dbReference>
<feature type="region of interest" description="Disordered" evidence="1">
    <location>
        <begin position="1"/>
        <end position="37"/>
    </location>
</feature>
<dbReference type="OrthoDB" id="5593939at2"/>
<proteinExistence type="predicted"/>
<dbReference type="PANTHER" id="PTHR39431">
    <property type="entry name" value="FRPA/C-RELATED PROTEIN"/>
    <property type="match status" value="1"/>
</dbReference>
<dbReference type="PANTHER" id="PTHR39431:SF1">
    <property type="entry name" value="FRPA_C-RELATED PROTEIN"/>
    <property type="match status" value="1"/>
</dbReference>
<sequence length="347" mass="37810">MGNLEGVNSHAYVNMRPGQDTNGGRTKPDSNAGPKTPLSSLADELDLLEQSAALTIELTDAARNALGYAQTAAQMAKRFTMDNLFNHLTRTFEHKLKATFGPMAGQASDIDQNAMRIANQLGEATALKASNGAKELSVDSLTVSVAIEKIDLSIRQEDQVTHINLQRVEINIEYYAMDITGKIRPETIMQDPLVFDMDGNGIDTLPLEDGVLFDLNADGSKEKSAWISANDAFLAYDRNGNGRIDHGGELFGDQHGARDGLAELARFDDNQDGVIDSQDAIFDKLKLSFGDGRVDNLSDSGIVRITLNEAVYNDRPLAGGREIARFNFDYDDGRQGRGAEILLRTIA</sequence>